<comment type="cofactor">
    <cofactor evidence="1">
        <name>Mg(2+)</name>
        <dbReference type="ChEBI" id="CHEBI:18420"/>
    </cofactor>
</comment>
<evidence type="ECO:0000256" key="8">
    <source>
        <dbReference type="ARBA" id="ARBA00022527"/>
    </source>
</evidence>
<dbReference type="Gene3D" id="1.10.510.10">
    <property type="entry name" value="Transferase(Phosphotransferase) domain 1"/>
    <property type="match status" value="1"/>
</dbReference>
<comment type="catalytic activity">
    <reaction evidence="19">
        <text>L-threonyl-[protein] + ATP = O-phospho-L-threonyl-[protein] + ADP + H(+)</text>
        <dbReference type="Rhea" id="RHEA:46608"/>
        <dbReference type="Rhea" id="RHEA-COMP:11060"/>
        <dbReference type="Rhea" id="RHEA-COMP:11605"/>
        <dbReference type="ChEBI" id="CHEBI:15378"/>
        <dbReference type="ChEBI" id="CHEBI:30013"/>
        <dbReference type="ChEBI" id="CHEBI:30616"/>
        <dbReference type="ChEBI" id="CHEBI:61977"/>
        <dbReference type="ChEBI" id="CHEBI:456216"/>
        <dbReference type="EC" id="2.7.11.1"/>
    </reaction>
</comment>
<feature type="binding site" evidence="21">
    <location>
        <position position="33"/>
    </location>
    <ligand>
        <name>ATP</name>
        <dbReference type="ChEBI" id="CHEBI:30616"/>
    </ligand>
</feature>
<evidence type="ECO:0000313" key="25">
    <source>
        <dbReference type="Ensembl" id="ENSAOWP00000023527.1"/>
    </source>
</evidence>
<dbReference type="PROSITE" id="PS00107">
    <property type="entry name" value="PROTEIN_KINASE_ATP"/>
    <property type="match status" value="1"/>
</dbReference>
<dbReference type="EC" id="2.7.11.1" evidence="6"/>
<evidence type="ECO:0000256" key="14">
    <source>
        <dbReference type="ARBA" id="ARBA00022840"/>
    </source>
</evidence>
<feature type="domain" description="Protein kinase" evidence="24">
    <location>
        <begin position="4"/>
        <end position="283"/>
    </location>
</feature>
<keyword evidence="8 22" id="KW-0723">Serine/threonine-protein kinase</keyword>
<keyword evidence="11" id="KW-0479">Metal-binding</keyword>
<evidence type="ECO:0000256" key="18">
    <source>
        <dbReference type="ARBA" id="ARBA00023273"/>
    </source>
</evidence>
<feature type="compositionally biased region" description="Polar residues" evidence="23">
    <location>
        <begin position="347"/>
        <end position="369"/>
    </location>
</feature>
<keyword evidence="26" id="KW-1185">Reference proteome</keyword>
<evidence type="ECO:0000256" key="11">
    <source>
        <dbReference type="ARBA" id="ARBA00022723"/>
    </source>
</evidence>
<accession>A0A8B9QLR5</accession>
<reference evidence="25" key="1">
    <citation type="submission" date="2025-08" db="UniProtKB">
        <authorList>
            <consortium name="Ensembl"/>
        </authorList>
    </citation>
    <scope>IDENTIFICATION</scope>
</reference>
<comment type="subcellular location">
    <subcellularLocation>
        <location evidence="3">Cell projection</location>
        <location evidence="3">Cilium</location>
    </subcellularLocation>
    <subcellularLocation>
        <location evidence="4">Cytoplasm</location>
        <location evidence="4">Cytoskeleton</location>
    </subcellularLocation>
    <subcellularLocation>
        <location evidence="2">Nucleus</location>
    </subcellularLocation>
</comment>
<evidence type="ECO:0000259" key="24">
    <source>
        <dbReference type="PROSITE" id="PS50011"/>
    </source>
</evidence>
<dbReference type="Proteomes" id="UP000694424">
    <property type="component" value="Unplaced"/>
</dbReference>
<keyword evidence="16" id="KW-0206">Cytoskeleton</keyword>
<evidence type="ECO:0000256" key="13">
    <source>
        <dbReference type="ARBA" id="ARBA00022777"/>
    </source>
</evidence>
<keyword evidence="7" id="KW-0963">Cytoplasm</keyword>
<dbReference type="FunFam" id="1.10.510.10:FF:000104">
    <property type="entry name" value="serine/threonine-protein kinase MAK isoform X1"/>
    <property type="match status" value="1"/>
</dbReference>
<evidence type="ECO:0000256" key="6">
    <source>
        <dbReference type="ARBA" id="ARBA00012513"/>
    </source>
</evidence>
<keyword evidence="14 21" id="KW-0067">ATP-binding</keyword>
<keyword evidence="17" id="KW-0539">Nucleus</keyword>
<dbReference type="GO" id="GO:0005524">
    <property type="term" value="F:ATP binding"/>
    <property type="evidence" value="ECO:0007669"/>
    <property type="project" value="UniProtKB-UniRule"/>
</dbReference>
<keyword evidence="9" id="KW-0597">Phosphoprotein</keyword>
<dbReference type="SMART" id="SM00220">
    <property type="entry name" value="S_TKc"/>
    <property type="match status" value="1"/>
</dbReference>
<keyword evidence="18" id="KW-0966">Cell projection</keyword>
<evidence type="ECO:0000256" key="9">
    <source>
        <dbReference type="ARBA" id="ARBA00022553"/>
    </source>
</evidence>
<dbReference type="Pfam" id="PF00069">
    <property type="entry name" value="Pkinase"/>
    <property type="match status" value="1"/>
</dbReference>
<dbReference type="PROSITE" id="PS00108">
    <property type="entry name" value="PROTEIN_KINASE_ST"/>
    <property type="match status" value="1"/>
</dbReference>
<dbReference type="Gene3D" id="3.30.200.20">
    <property type="entry name" value="Phosphorylase Kinase, domain 1"/>
    <property type="match status" value="1"/>
</dbReference>
<dbReference type="GO" id="GO:0005856">
    <property type="term" value="C:cytoskeleton"/>
    <property type="evidence" value="ECO:0007669"/>
    <property type="project" value="UniProtKB-SubCell"/>
</dbReference>
<evidence type="ECO:0000256" key="15">
    <source>
        <dbReference type="ARBA" id="ARBA00022842"/>
    </source>
</evidence>
<keyword evidence="13" id="KW-0418">Kinase</keyword>
<evidence type="ECO:0000256" key="23">
    <source>
        <dbReference type="SAM" id="MobiDB-lite"/>
    </source>
</evidence>
<dbReference type="GO" id="GO:0004674">
    <property type="term" value="F:protein serine/threonine kinase activity"/>
    <property type="evidence" value="ECO:0007669"/>
    <property type="project" value="UniProtKB-KW"/>
</dbReference>
<dbReference type="GO" id="GO:0005634">
    <property type="term" value="C:nucleus"/>
    <property type="evidence" value="ECO:0007669"/>
    <property type="project" value="UniProtKB-SubCell"/>
</dbReference>
<dbReference type="PANTHER" id="PTHR24055">
    <property type="entry name" value="MITOGEN-ACTIVATED PROTEIN KINASE"/>
    <property type="match status" value="1"/>
</dbReference>
<keyword evidence="15" id="KW-0460">Magnesium</keyword>
<sequence length="388" mass="44586">MNRYTTMKQLGDGTYGSVLMGKSNESGELVAIKRMKRKFYSWDECMNLREVKSLKKLNHANIIKLKEVIRENDHLYFVFEYMKENLYQLMKDRNKLFPESVIRNIMYQILQGLAFIHKHGFFHRDMKPENLLCMGPELVKIADFGLARELRSQPPYTDYVSTRYRAPEVLLRSSIYSSPIDIWAVGSIMAELYMLRPLFPGTSEVDEIFKICQVLGTPKKSDWPEGYHLASAMNFRFPQCVPINLKTLISNASSEAIQLMSDMLNWNPKKRPTASQALKYPYFQVGQVLGPPSQYLEKQIPLKPVQPTEPKPTLPKLEAVARLEPLSSPDVPDKPQPQPPSKVDHSPLQQIQLPQNTTNQQISKEQQPRAQPFFPALSKNLSPVSCFH</sequence>
<dbReference type="InterPro" id="IPR008271">
    <property type="entry name" value="Ser/Thr_kinase_AS"/>
</dbReference>
<keyword evidence="12 21" id="KW-0547">Nucleotide-binding</keyword>
<evidence type="ECO:0000256" key="10">
    <source>
        <dbReference type="ARBA" id="ARBA00022679"/>
    </source>
</evidence>
<evidence type="ECO:0000313" key="26">
    <source>
        <dbReference type="Proteomes" id="UP000694424"/>
    </source>
</evidence>
<dbReference type="FunFam" id="3.30.200.20:FF:000071">
    <property type="entry name" value="serine/threonine-protein kinase MAK isoform X1"/>
    <property type="match status" value="1"/>
</dbReference>
<evidence type="ECO:0000256" key="17">
    <source>
        <dbReference type="ARBA" id="ARBA00023242"/>
    </source>
</evidence>
<evidence type="ECO:0000256" key="4">
    <source>
        <dbReference type="ARBA" id="ARBA00004245"/>
    </source>
</evidence>
<dbReference type="Ensembl" id="ENSAOWT00000026643.1">
    <property type="protein sequence ID" value="ENSAOWP00000023527.1"/>
    <property type="gene ID" value="ENSAOWG00000015874.1"/>
</dbReference>
<keyword evidence="10" id="KW-0808">Transferase</keyword>
<dbReference type="InterPro" id="IPR000719">
    <property type="entry name" value="Prot_kinase_dom"/>
</dbReference>
<dbReference type="PROSITE" id="PS50011">
    <property type="entry name" value="PROTEIN_KINASE_DOM"/>
    <property type="match status" value="1"/>
</dbReference>
<feature type="region of interest" description="Disordered" evidence="23">
    <location>
        <begin position="324"/>
        <end position="376"/>
    </location>
</feature>
<comment type="catalytic activity">
    <reaction evidence="20">
        <text>L-seryl-[protein] + ATP = O-phospho-L-seryl-[protein] + ADP + H(+)</text>
        <dbReference type="Rhea" id="RHEA:17989"/>
        <dbReference type="Rhea" id="RHEA-COMP:9863"/>
        <dbReference type="Rhea" id="RHEA-COMP:11604"/>
        <dbReference type="ChEBI" id="CHEBI:15378"/>
        <dbReference type="ChEBI" id="CHEBI:29999"/>
        <dbReference type="ChEBI" id="CHEBI:30616"/>
        <dbReference type="ChEBI" id="CHEBI:83421"/>
        <dbReference type="ChEBI" id="CHEBI:456216"/>
        <dbReference type="EC" id="2.7.11.1"/>
    </reaction>
</comment>
<comment type="similarity">
    <text evidence="5">Belongs to the protein kinase superfamily. CMGC Ser/Thr protein kinase family. CDC2/CDKX subfamily.</text>
</comment>
<evidence type="ECO:0000256" key="19">
    <source>
        <dbReference type="ARBA" id="ARBA00047899"/>
    </source>
</evidence>
<evidence type="ECO:0000256" key="21">
    <source>
        <dbReference type="PROSITE-ProRule" id="PRU10141"/>
    </source>
</evidence>
<evidence type="ECO:0000256" key="7">
    <source>
        <dbReference type="ARBA" id="ARBA00022490"/>
    </source>
</evidence>
<evidence type="ECO:0000256" key="20">
    <source>
        <dbReference type="ARBA" id="ARBA00048679"/>
    </source>
</evidence>
<dbReference type="SUPFAM" id="SSF56112">
    <property type="entry name" value="Protein kinase-like (PK-like)"/>
    <property type="match status" value="1"/>
</dbReference>
<evidence type="ECO:0000256" key="1">
    <source>
        <dbReference type="ARBA" id="ARBA00001946"/>
    </source>
</evidence>
<evidence type="ECO:0000256" key="22">
    <source>
        <dbReference type="RuleBase" id="RU000304"/>
    </source>
</evidence>
<dbReference type="InterPro" id="IPR050117">
    <property type="entry name" value="MAPK"/>
</dbReference>
<reference evidence="25" key="2">
    <citation type="submission" date="2025-09" db="UniProtKB">
        <authorList>
            <consortium name="Ensembl"/>
        </authorList>
    </citation>
    <scope>IDENTIFICATION</scope>
</reference>
<dbReference type="AlphaFoldDB" id="A0A8B9QLR5"/>
<organism evidence="25 26">
    <name type="scientific">Apteryx owenii</name>
    <name type="common">Little spotted kiwi</name>
    <dbReference type="NCBI Taxonomy" id="8824"/>
    <lineage>
        <taxon>Eukaryota</taxon>
        <taxon>Metazoa</taxon>
        <taxon>Chordata</taxon>
        <taxon>Craniata</taxon>
        <taxon>Vertebrata</taxon>
        <taxon>Euteleostomi</taxon>
        <taxon>Archelosauria</taxon>
        <taxon>Archosauria</taxon>
        <taxon>Dinosauria</taxon>
        <taxon>Saurischia</taxon>
        <taxon>Theropoda</taxon>
        <taxon>Coelurosauria</taxon>
        <taxon>Aves</taxon>
        <taxon>Palaeognathae</taxon>
        <taxon>Apterygiformes</taxon>
        <taxon>Apterygidae</taxon>
        <taxon>Apteryx</taxon>
    </lineage>
</organism>
<evidence type="ECO:0000256" key="3">
    <source>
        <dbReference type="ARBA" id="ARBA00004138"/>
    </source>
</evidence>
<evidence type="ECO:0000256" key="2">
    <source>
        <dbReference type="ARBA" id="ARBA00004123"/>
    </source>
</evidence>
<name>A0A8B9QLR5_APTOW</name>
<dbReference type="InterPro" id="IPR017441">
    <property type="entry name" value="Protein_kinase_ATP_BS"/>
</dbReference>
<evidence type="ECO:0000256" key="16">
    <source>
        <dbReference type="ARBA" id="ARBA00023212"/>
    </source>
</evidence>
<dbReference type="GO" id="GO:0046872">
    <property type="term" value="F:metal ion binding"/>
    <property type="evidence" value="ECO:0007669"/>
    <property type="project" value="UniProtKB-KW"/>
</dbReference>
<dbReference type="CDD" id="cd07830">
    <property type="entry name" value="STKc_MAK_like"/>
    <property type="match status" value="1"/>
</dbReference>
<dbReference type="InterPro" id="IPR011009">
    <property type="entry name" value="Kinase-like_dom_sf"/>
</dbReference>
<proteinExistence type="inferred from homology"/>
<protein>
    <recommendedName>
        <fullName evidence="6">non-specific serine/threonine protein kinase</fullName>
        <ecNumber evidence="6">2.7.11.1</ecNumber>
    </recommendedName>
</protein>
<dbReference type="GO" id="GO:0005929">
    <property type="term" value="C:cilium"/>
    <property type="evidence" value="ECO:0007669"/>
    <property type="project" value="UniProtKB-SubCell"/>
</dbReference>
<evidence type="ECO:0000256" key="12">
    <source>
        <dbReference type="ARBA" id="ARBA00022741"/>
    </source>
</evidence>
<evidence type="ECO:0000256" key="5">
    <source>
        <dbReference type="ARBA" id="ARBA00006485"/>
    </source>
</evidence>